<evidence type="ECO:0000313" key="4">
    <source>
        <dbReference type="Proteomes" id="UP000701341"/>
    </source>
</evidence>
<dbReference type="Gene3D" id="3.40.1050.10">
    <property type="entry name" value="Carbonic anhydrase"/>
    <property type="match status" value="1"/>
</dbReference>
<dbReference type="GO" id="GO:0004089">
    <property type="term" value="F:carbonate dehydratase activity"/>
    <property type="evidence" value="ECO:0007669"/>
    <property type="project" value="UniProtKB-UniRule"/>
</dbReference>
<reference evidence="3" key="1">
    <citation type="submission" date="2020-02" db="EMBL/GenBank/DDBJ databases">
        <authorList>
            <person name="Lichtner F.J."/>
        </authorList>
    </citation>
    <scope>NUCLEOTIDE SEQUENCE</scope>
    <source>
        <strain evidence="3">G10</strain>
    </source>
</reference>
<keyword evidence="2" id="KW-0862">Zinc</keyword>
<organism evidence="3 4">
    <name type="scientific">Penicillium crustosum</name>
    <name type="common">Blue mold fungus</name>
    <dbReference type="NCBI Taxonomy" id="36656"/>
    <lineage>
        <taxon>Eukaryota</taxon>
        <taxon>Fungi</taxon>
        <taxon>Dikarya</taxon>
        <taxon>Ascomycota</taxon>
        <taxon>Pezizomycotina</taxon>
        <taxon>Eurotiomycetes</taxon>
        <taxon>Eurotiomycetidae</taxon>
        <taxon>Eurotiales</taxon>
        <taxon>Aspergillaceae</taxon>
        <taxon>Penicillium</taxon>
    </lineage>
</organism>
<gene>
    <name evidence="3" type="ORF">PCG10_005014</name>
</gene>
<name>A0A9P5GZ64_PENCR</name>
<comment type="catalytic activity">
    <reaction evidence="2">
        <text>hydrogencarbonate + H(+) = CO2 + H2O</text>
        <dbReference type="Rhea" id="RHEA:10748"/>
        <dbReference type="ChEBI" id="CHEBI:15377"/>
        <dbReference type="ChEBI" id="CHEBI:15378"/>
        <dbReference type="ChEBI" id="CHEBI:16526"/>
        <dbReference type="ChEBI" id="CHEBI:17544"/>
        <dbReference type="EC" id="4.2.1.1"/>
    </reaction>
</comment>
<evidence type="ECO:0000256" key="2">
    <source>
        <dbReference type="RuleBase" id="RU003956"/>
    </source>
</evidence>
<dbReference type="Pfam" id="PF00484">
    <property type="entry name" value="Pro_CA"/>
    <property type="match status" value="1"/>
</dbReference>
<protein>
    <recommendedName>
        <fullName evidence="2">Carbonic anhydrase</fullName>
        <ecNumber evidence="2">4.2.1.1</ecNumber>
    </recommendedName>
    <alternativeName>
        <fullName evidence="2">Carbonate dehydratase</fullName>
    </alternativeName>
</protein>
<evidence type="ECO:0000313" key="3">
    <source>
        <dbReference type="EMBL" id="KAF7530039.1"/>
    </source>
</evidence>
<dbReference type="Proteomes" id="UP000701341">
    <property type="component" value="Unassembled WGS sequence"/>
</dbReference>
<dbReference type="EC" id="4.2.1.1" evidence="2"/>
<dbReference type="EMBL" id="JAAOZQ010000003">
    <property type="protein sequence ID" value="KAF7530039.1"/>
    <property type="molecule type" value="Genomic_DNA"/>
</dbReference>
<comment type="caution">
    <text evidence="3">The sequence shown here is derived from an EMBL/GenBank/DDBJ whole genome shotgun (WGS) entry which is preliminary data.</text>
</comment>
<comment type="similarity">
    <text evidence="1 2">Belongs to the beta-class carbonic anhydrase family.</text>
</comment>
<dbReference type="InterPro" id="IPR036874">
    <property type="entry name" value="Carbonic_anhydrase_sf"/>
</dbReference>
<dbReference type="InterPro" id="IPR001765">
    <property type="entry name" value="Carbonic_anhydrase"/>
</dbReference>
<evidence type="ECO:0000256" key="1">
    <source>
        <dbReference type="ARBA" id="ARBA00006217"/>
    </source>
</evidence>
<dbReference type="SUPFAM" id="SSF53056">
    <property type="entry name" value="beta-carbonic anhydrase, cab"/>
    <property type="match status" value="1"/>
</dbReference>
<keyword evidence="2" id="KW-0456">Lyase</keyword>
<dbReference type="GO" id="GO:0008270">
    <property type="term" value="F:zinc ion binding"/>
    <property type="evidence" value="ECO:0007669"/>
    <property type="project" value="UniProtKB-UniRule"/>
</dbReference>
<sequence length="82" mass="9497">MGNKQFGLLDTWLLPLRQLHEHNYDFLRPMSTEEAAMKLAELNVREGLNVVKQKGVVLNAIHERELQLHGLIYDTRSALRTD</sequence>
<proteinExistence type="inferred from homology"/>
<dbReference type="AlphaFoldDB" id="A0A9P5GZ64"/>
<comment type="function">
    <text evidence="2">Reversible hydration of carbon dioxide.</text>
</comment>
<accession>A0A9P5GZ64</accession>
<keyword evidence="4" id="KW-1185">Reference proteome</keyword>